<evidence type="ECO:0000313" key="2">
    <source>
        <dbReference type="Proteomes" id="UP000695022"/>
    </source>
</evidence>
<dbReference type="RefSeq" id="XP_014662511.1">
    <property type="nucleotide sequence ID" value="XM_014807025.1"/>
</dbReference>
<dbReference type="Proteomes" id="UP000695022">
    <property type="component" value="Unplaced"/>
</dbReference>
<feature type="region of interest" description="Disordered" evidence="1">
    <location>
        <begin position="191"/>
        <end position="225"/>
    </location>
</feature>
<feature type="region of interest" description="Disordered" evidence="1">
    <location>
        <begin position="387"/>
        <end position="504"/>
    </location>
</feature>
<gene>
    <name evidence="3" type="primary">LOC106805445</name>
</gene>
<organism evidence="2 3">
    <name type="scientific">Priapulus caudatus</name>
    <name type="common">Priapulid worm</name>
    <dbReference type="NCBI Taxonomy" id="37621"/>
    <lineage>
        <taxon>Eukaryota</taxon>
        <taxon>Metazoa</taxon>
        <taxon>Ecdysozoa</taxon>
        <taxon>Scalidophora</taxon>
        <taxon>Priapulida</taxon>
        <taxon>Priapulimorpha</taxon>
        <taxon>Priapulimorphida</taxon>
        <taxon>Priapulidae</taxon>
        <taxon>Priapulus</taxon>
    </lineage>
</organism>
<reference evidence="3" key="1">
    <citation type="submission" date="2025-08" db="UniProtKB">
        <authorList>
            <consortium name="RefSeq"/>
        </authorList>
    </citation>
    <scope>IDENTIFICATION</scope>
</reference>
<protein>
    <submittedName>
        <fullName evidence="3">Uncharacterized protein LOC106805445</fullName>
    </submittedName>
</protein>
<proteinExistence type="predicted"/>
<feature type="compositionally biased region" description="Basic and acidic residues" evidence="1">
    <location>
        <begin position="492"/>
        <end position="504"/>
    </location>
</feature>
<keyword evidence="2" id="KW-1185">Reference proteome</keyword>
<evidence type="ECO:0000256" key="1">
    <source>
        <dbReference type="SAM" id="MobiDB-lite"/>
    </source>
</evidence>
<dbReference type="GeneID" id="106805445"/>
<sequence>MDMFSDFAVDLDKVLDDFELSEDQKTLPGKVKSSPLPKENCTDQNLLVALKTNQLAATGGNTSNSAVTSLRYDIYEEPCVARDTRCDGAGAVWQASANGSAGDRVHDDGAHSGREAAQCVSVASGKTCRGDRTGAVFDDLIPVKDNREVNGHAAAVTAVVANGDVCTPLALSHFIGDDSIGDVPADGQLNVNGLGGTGNLQSQHASGQHTPPEALGKRDLESASETSAKFLKGEQTVLNHGPTDCSVRAYAGTAGSDNECRTPVSATHILPIDTGTVVSCHDTIAATVAQVSFPRGCDSGYSTIEDGSEQSFALNATRAVSLEQAAVAVARDPAAEVIRSGDGGAKSTEQLQMPVIGFTSLVNDDDNVSDSELEAMLASSAPAAAQRAAAESRDAPASAAAGVDTRVTPPGLRSPVHHRHAGGQVAAETSRVDAAGGSGERARPRETAAAASAHGKPSYSQSGARPKHRWFKSDGGGTVLEKLVYEPLPGEPSRRERLASDATT</sequence>
<evidence type="ECO:0000313" key="3">
    <source>
        <dbReference type="RefSeq" id="XP_014662511.1"/>
    </source>
</evidence>
<accession>A0ABM1DRE0</accession>
<feature type="compositionally biased region" description="Low complexity" evidence="1">
    <location>
        <begin position="387"/>
        <end position="401"/>
    </location>
</feature>
<name>A0ABM1DRE0_PRICU</name>